<dbReference type="EMBL" id="GGEC01014171">
    <property type="protein sequence ID" value="MBW94654.1"/>
    <property type="molecule type" value="Transcribed_RNA"/>
</dbReference>
<organism evidence="1">
    <name type="scientific">Rhizophora mucronata</name>
    <name type="common">Asiatic mangrove</name>
    <dbReference type="NCBI Taxonomy" id="61149"/>
    <lineage>
        <taxon>Eukaryota</taxon>
        <taxon>Viridiplantae</taxon>
        <taxon>Streptophyta</taxon>
        <taxon>Embryophyta</taxon>
        <taxon>Tracheophyta</taxon>
        <taxon>Spermatophyta</taxon>
        <taxon>Magnoliopsida</taxon>
        <taxon>eudicotyledons</taxon>
        <taxon>Gunneridae</taxon>
        <taxon>Pentapetalae</taxon>
        <taxon>rosids</taxon>
        <taxon>fabids</taxon>
        <taxon>Malpighiales</taxon>
        <taxon>Rhizophoraceae</taxon>
        <taxon>Rhizophora</taxon>
    </lineage>
</organism>
<name>A0A2P2JMG1_RHIMU</name>
<accession>A0A2P2JMG1</accession>
<sequence length="37" mass="4155">MERRVLGMELALLKTQHCHPSLSPSHLGSSKLRQSLL</sequence>
<dbReference type="AlphaFoldDB" id="A0A2P2JMG1"/>
<evidence type="ECO:0000313" key="1">
    <source>
        <dbReference type="EMBL" id="MBW94654.1"/>
    </source>
</evidence>
<reference evidence="1" key="1">
    <citation type="submission" date="2018-02" db="EMBL/GenBank/DDBJ databases">
        <title>Rhizophora mucronata_Transcriptome.</title>
        <authorList>
            <person name="Meera S.P."/>
            <person name="Sreeshan A."/>
            <person name="Augustine A."/>
        </authorList>
    </citation>
    <scope>NUCLEOTIDE SEQUENCE</scope>
    <source>
        <tissue evidence="1">Leaf</tissue>
    </source>
</reference>
<proteinExistence type="predicted"/>
<protein>
    <submittedName>
        <fullName evidence="1">Uncharacterized protein</fullName>
    </submittedName>
</protein>